<evidence type="ECO:0000313" key="2">
    <source>
        <dbReference type="Proteomes" id="UP000620124"/>
    </source>
</evidence>
<proteinExistence type="predicted"/>
<gene>
    <name evidence="1" type="ORF">MVEN_02559200</name>
</gene>
<reference evidence="1" key="1">
    <citation type="submission" date="2020-05" db="EMBL/GenBank/DDBJ databases">
        <title>Mycena genomes resolve the evolution of fungal bioluminescence.</title>
        <authorList>
            <person name="Tsai I.J."/>
        </authorList>
    </citation>
    <scope>NUCLEOTIDE SEQUENCE</scope>
    <source>
        <strain evidence="1">CCC161011</strain>
    </source>
</reference>
<dbReference type="EMBL" id="JACAZI010000036">
    <property type="protein sequence ID" value="KAF7328433.1"/>
    <property type="molecule type" value="Genomic_DNA"/>
</dbReference>
<name>A0A8H6U201_9AGAR</name>
<accession>A0A8H6U201</accession>
<dbReference type="AlphaFoldDB" id="A0A8H6U201"/>
<sequence length="184" mass="21033">MNHCRLENGDLQMCRTSPELPARAPVPIFPKDSAAHNREAADEHISSFDLASRTSFSMSISAMSLSTCANLASTPYVSRTHFAHAKQLEVMRTLTCRVDTDFDNFPLQRRRNLLHPPANHLYPLRNVLRLEDINVVEWLAHLHPRPMYLRSCDTYMLGRMLELDRYIKEPLHADVVAILDIGVL</sequence>
<organism evidence="1 2">
    <name type="scientific">Mycena venus</name>
    <dbReference type="NCBI Taxonomy" id="2733690"/>
    <lineage>
        <taxon>Eukaryota</taxon>
        <taxon>Fungi</taxon>
        <taxon>Dikarya</taxon>
        <taxon>Basidiomycota</taxon>
        <taxon>Agaricomycotina</taxon>
        <taxon>Agaricomycetes</taxon>
        <taxon>Agaricomycetidae</taxon>
        <taxon>Agaricales</taxon>
        <taxon>Marasmiineae</taxon>
        <taxon>Mycenaceae</taxon>
        <taxon>Mycena</taxon>
    </lineage>
</organism>
<dbReference type="Proteomes" id="UP000620124">
    <property type="component" value="Unassembled WGS sequence"/>
</dbReference>
<protein>
    <submittedName>
        <fullName evidence="1">Uncharacterized protein</fullName>
    </submittedName>
</protein>
<evidence type="ECO:0000313" key="1">
    <source>
        <dbReference type="EMBL" id="KAF7328433.1"/>
    </source>
</evidence>
<keyword evidence="2" id="KW-1185">Reference proteome</keyword>
<comment type="caution">
    <text evidence="1">The sequence shown here is derived from an EMBL/GenBank/DDBJ whole genome shotgun (WGS) entry which is preliminary data.</text>
</comment>